<keyword evidence="3" id="KW-1185">Reference proteome</keyword>
<evidence type="ECO:0000313" key="3">
    <source>
        <dbReference type="Proteomes" id="UP000051574"/>
    </source>
</evidence>
<feature type="region of interest" description="Disordered" evidence="1">
    <location>
        <begin position="107"/>
        <end position="139"/>
    </location>
</feature>
<protein>
    <submittedName>
        <fullName evidence="2">Uncharacterized protein</fullName>
    </submittedName>
</protein>
<sequence>NITFFMQLTSQRPLRSEVEKEKRLSRPNSGQYSRPPSISLNTTAAYSSGNSSNRDSIGTTDSSISEEDLAPPPLPLKSREVDYCNLPLSTGGNQSFLYSHRSSIKSFMSTNQPSLENDQMKTSESPPTPPPKPPKKKRQ</sequence>
<feature type="compositionally biased region" description="Basic and acidic residues" evidence="1">
    <location>
        <begin position="14"/>
        <end position="24"/>
    </location>
</feature>
<dbReference type="OrthoDB" id="18896at2759"/>
<dbReference type="AlphaFoldDB" id="A0A0T6AVI2"/>
<feature type="compositionally biased region" description="Polar residues" evidence="1">
    <location>
        <begin position="26"/>
        <end position="63"/>
    </location>
</feature>
<feature type="non-terminal residue" evidence="2">
    <location>
        <position position="1"/>
    </location>
</feature>
<evidence type="ECO:0000313" key="2">
    <source>
        <dbReference type="EMBL" id="KRT78980.1"/>
    </source>
</evidence>
<accession>A0A0T6AVI2</accession>
<gene>
    <name evidence="2" type="ORF">AMK59_8497</name>
</gene>
<organism evidence="2 3">
    <name type="scientific">Oryctes borbonicus</name>
    <dbReference type="NCBI Taxonomy" id="1629725"/>
    <lineage>
        <taxon>Eukaryota</taxon>
        <taxon>Metazoa</taxon>
        <taxon>Ecdysozoa</taxon>
        <taxon>Arthropoda</taxon>
        <taxon>Hexapoda</taxon>
        <taxon>Insecta</taxon>
        <taxon>Pterygota</taxon>
        <taxon>Neoptera</taxon>
        <taxon>Endopterygota</taxon>
        <taxon>Coleoptera</taxon>
        <taxon>Polyphaga</taxon>
        <taxon>Scarabaeiformia</taxon>
        <taxon>Scarabaeidae</taxon>
        <taxon>Dynastinae</taxon>
        <taxon>Oryctes</taxon>
    </lineage>
</organism>
<proteinExistence type="predicted"/>
<comment type="caution">
    <text evidence="2">The sequence shown here is derived from an EMBL/GenBank/DDBJ whole genome shotgun (WGS) entry which is preliminary data.</text>
</comment>
<reference evidence="2 3" key="1">
    <citation type="submission" date="2015-09" db="EMBL/GenBank/DDBJ databases">
        <title>Draft genome of the scarab beetle Oryctes borbonicus.</title>
        <authorList>
            <person name="Meyer J.M."/>
            <person name="Markov G.V."/>
            <person name="Baskaran P."/>
            <person name="Herrmann M."/>
            <person name="Sommer R.J."/>
            <person name="Roedelsperger C."/>
        </authorList>
    </citation>
    <scope>NUCLEOTIDE SEQUENCE [LARGE SCALE GENOMIC DNA]</scope>
    <source>
        <strain evidence="2">OB123</strain>
        <tissue evidence="2">Whole animal</tissue>
    </source>
</reference>
<dbReference type="Proteomes" id="UP000051574">
    <property type="component" value="Unassembled WGS sequence"/>
</dbReference>
<feature type="compositionally biased region" description="Polar residues" evidence="1">
    <location>
        <begin position="107"/>
        <end position="125"/>
    </location>
</feature>
<feature type="region of interest" description="Disordered" evidence="1">
    <location>
        <begin position="9"/>
        <end position="79"/>
    </location>
</feature>
<name>A0A0T6AVI2_9SCAR</name>
<evidence type="ECO:0000256" key="1">
    <source>
        <dbReference type="SAM" id="MobiDB-lite"/>
    </source>
</evidence>
<dbReference type="EMBL" id="LJIG01022736">
    <property type="protein sequence ID" value="KRT78980.1"/>
    <property type="molecule type" value="Genomic_DNA"/>
</dbReference>